<proteinExistence type="predicted"/>
<dbReference type="Proteomes" id="UP000036356">
    <property type="component" value="Unassembled WGS sequence"/>
</dbReference>
<gene>
    <name evidence="1" type="ORF">DEAC_c40250</name>
</gene>
<dbReference type="AlphaFoldDB" id="A0A0J1IHA3"/>
<evidence type="ECO:0000313" key="2">
    <source>
        <dbReference type="Proteomes" id="UP000036356"/>
    </source>
</evidence>
<accession>A0A0J1IHA3</accession>
<dbReference type="PATRIC" id="fig|476652.3.peg.4264"/>
<name>A0A0J1IHA3_9FIRM</name>
<dbReference type="EMBL" id="LDZY01000018">
    <property type="protein sequence ID" value="KLU64031.1"/>
    <property type="molecule type" value="Genomic_DNA"/>
</dbReference>
<sequence>MDILEMFKKLRDVSGEVVEALENGDEEKAKTAMGKFLLLMIQLDALK</sequence>
<comment type="caution">
    <text evidence="1">The sequence shown here is derived from an EMBL/GenBank/DDBJ whole genome shotgun (WGS) entry which is preliminary data.</text>
</comment>
<dbReference type="RefSeq" id="WP_161796481.1">
    <property type="nucleotide sequence ID" value="NZ_LDZY01000018.1"/>
</dbReference>
<reference evidence="1 2" key="1">
    <citation type="submission" date="2015-06" db="EMBL/GenBank/DDBJ databases">
        <title>Draft genome of the moderately acidophilic sulfate reducer Candidatus Desulfosporosinus acididurans strain M1.</title>
        <authorList>
            <person name="Poehlein A."/>
            <person name="Petzsch P."/>
            <person name="Johnson B.D."/>
            <person name="Schloemann M."/>
            <person name="Daniel R."/>
            <person name="Muehling M."/>
        </authorList>
    </citation>
    <scope>NUCLEOTIDE SEQUENCE [LARGE SCALE GENOMIC DNA]</scope>
    <source>
        <strain evidence="1 2">M1</strain>
    </source>
</reference>
<protein>
    <submittedName>
        <fullName evidence="1">Uncharacterized protein</fullName>
    </submittedName>
</protein>
<evidence type="ECO:0000313" key="1">
    <source>
        <dbReference type="EMBL" id="KLU64031.1"/>
    </source>
</evidence>
<keyword evidence="2" id="KW-1185">Reference proteome</keyword>
<organism evidence="1 2">
    <name type="scientific">Desulfosporosinus acididurans</name>
    <dbReference type="NCBI Taxonomy" id="476652"/>
    <lineage>
        <taxon>Bacteria</taxon>
        <taxon>Bacillati</taxon>
        <taxon>Bacillota</taxon>
        <taxon>Clostridia</taxon>
        <taxon>Eubacteriales</taxon>
        <taxon>Desulfitobacteriaceae</taxon>
        <taxon>Desulfosporosinus</taxon>
    </lineage>
</organism>
<dbReference type="STRING" id="476652.DEAC_c40250"/>